<evidence type="ECO:0000256" key="1">
    <source>
        <dbReference type="SAM" id="Phobius"/>
    </source>
</evidence>
<dbReference type="Pfam" id="PF06541">
    <property type="entry name" value="ABC_trans_CmpB"/>
    <property type="match status" value="2"/>
</dbReference>
<proteinExistence type="predicted"/>
<evidence type="ECO:0000313" key="2">
    <source>
        <dbReference type="EMBL" id="MBC5731212.1"/>
    </source>
</evidence>
<dbReference type="RefSeq" id="WP_186963923.1">
    <property type="nucleotide sequence ID" value="NZ_JACOPR010000006.1"/>
</dbReference>
<dbReference type="InterPro" id="IPR010540">
    <property type="entry name" value="CmpB_TMEM229"/>
</dbReference>
<accession>A0ABR7HUK2</accession>
<dbReference type="EMBL" id="JACOPR010000006">
    <property type="protein sequence ID" value="MBC5731212.1"/>
    <property type="molecule type" value="Genomic_DNA"/>
</dbReference>
<feature type="transmembrane region" description="Helical" evidence="1">
    <location>
        <begin position="384"/>
        <end position="404"/>
    </location>
</feature>
<keyword evidence="1" id="KW-0472">Membrane</keyword>
<comment type="caution">
    <text evidence="2">The sequence shown here is derived from an EMBL/GenBank/DDBJ whole genome shotgun (WGS) entry which is preliminary data.</text>
</comment>
<keyword evidence="1" id="KW-0812">Transmembrane</keyword>
<keyword evidence="3" id="KW-1185">Reference proteome</keyword>
<feature type="transmembrane region" description="Helical" evidence="1">
    <location>
        <begin position="38"/>
        <end position="60"/>
    </location>
</feature>
<reference evidence="2 3" key="1">
    <citation type="submission" date="2020-08" db="EMBL/GenBank/DDBJ databases">
        <title>Genome public.</title>
        <authorList>
            <person name="Liu C."/>
            <person name="Sun Q."/>
        </authorList>
    </citation>
    <scope>NUCLEOTIDE SEQUENCE [LARGE SCALE GENOMIC DNA]</scope>
    <source>
        <strain evidence="2 3">New-38</strain>
    </source>
</reference>
<feature type="transmembrane region" description="Helical" evidence="1">
    <location>
        <begin position="149"/>
        <end position="168"/>
    </location>
</feature>
<evidence type="ECO:0000313" key="3">
    <source>
        <dbReference type="Proteomes" id="UP000660021"/>
    </source>
</evidence>
<feature type="transmembrane region" description="Helical" evidence="1">
    <location>
        <begin position="271"/>
        <end position="293"/>
    </location>
</feature>
<feature type="transmembrane region" description="Helical" evidence="1">
    <location>
        <begin position="229"/>
        <end position="251"/>
    </location>
</feature>
<feature type="transmembrane region" description="Helical" evidence="1">
    <location>
        <begin position="343"/>
        <end position="364"/>
    </location>
</feature>
<feature type="transmembrane region" description="Helical" evidence="1">
    <location>
        <begin position="66"/>
        <end position="88"/>
    </location>
</feature>
<name>A0ABR7HUK2_9FIRM</name>
<feature type="transmembrane region" description="Helical" evidence="1">
    <location>
        <begin position="305"/>
        <end position="331"/>
    </location>
</feature>
<dbReference type="Proteomes" id="UP000660021">
    <property type="component" value="Unassembled WGS sequence"/>
</dbReference>
<gene>
    <name evidence="2" type="ORF">H8S34_10270</name>
</gene>
<keyword evidence="1" id="KW-1133">Transmembrane helix</keyword>
<protein>
    <submittedName>
        <fullName evidence="2">ABC transporter permease</fullName>
    </submittedName>
</protein>
<feature type="transmembrane region" description="Helical" evidence="1">
    <location>
        <begin position="6"/>
        <end position="26"/>
    </location>
</feature>
<feature type="transmembrane region" description="Helical" evidence="1">
    <location>
        <begin position="109"/>
        <end position="129"/>
    </location>
</feature>
<sequence>MTYSLYQLLWLFLLYSLLGWCAGVVASSLRKHAFINTGFLNLPLCPIYGTAAVLFSIFLPELAQNLFFLFLGGAVLSAFLIFVTGFLLERIFHRKWWDFTQHRFQFEGYISVPLLALWGALAVVCIRLGNPLLLHLTQLIPRSVGQTILAVVYGLVGLDFLLSLVSVLQLRFRVKKLTELEEDFRNLSNQFGNAITGRIQRRVIHAYPNLETEKIVKTQKEANRREKSLVFAQGCCFHKLVWLFVIAAFLGDIIETVFCRFTLGWWMSRSSVVWGPFSVVWGLGAVMLTAALYKYKDKSDGSIFLAGTILGGAYEYVCSVFTELVFGTIFWDYSHLPFNLGGRINLLFCFFWGIAAVVWLKYIYPPLSRLIERIPIRWGRVGTWILLVFMVCNMSLSALALARYSQRQTQPDAPQNAVTAFLDARFPDARMERIYPKAEIVN</sequence>
<organism evidence="2 3">
    <name type="scientific">Pseudoflavonifractor hominis</name>
    <dbReference type="NCBI Taxonomy" id="2763059"/>
    <lineage>
        <taxon>Bacteria</taxon>
        <taxon>Bacillati</taxon>
        <taxon>Bacillota</taxon>
        <taxon>Clostridia</taxon>
        <taxon>Eubacteriales</taxon>
        <taxon>Oscillospiraceae</taxon>
        <taxon>Pseudoflavonifractor</taxon>
    </lineage>
</organism>